<gene>
    <name evidence="4" type="ORF">FBQ74_11675</name>
</gene>
<keyword evidence="5" id="KW-1185">Reference proteome</keyword>
<dbReference type="GO" id="GO:0016407">
    <property type="term" value="F:acetyltransferase activity"/>
    <property type="evidence" value="ECO:0007669"/>
    <property type="project" value="InterPro"/>
</dbReference>
<evidence type="ECO:0000313" key="4">
    <source>
        <dbReference type="EMBL" id="QCZ95221.1"/>
    </source>
</evidence>
<sequence>MQMHNDIITTPIWRDMIGGRWYQTNAKPLRRARQSAKTICSAFNACADSQQRAALISTLLPNAQAIVSPPFYCDYGVNIFASDTVSIEDNVVILDAAPVTIGNSVVIGQGSVLATLHHHSNSQERLRGMQQAWPISIGANVTLGRNVTVLPGVVIPDNTHVPDFHVVTKAP</sequence>
<organism evidence="4 5">
    <name type="scientific">Salinimonas iocasae</name>
    <dbReference type="NCBI Taxonomy" id="2572577"/>
    <lineage>
        <taxon>Bacteria</taxon>
        <taxon>Pseudomonadati</taxon>
        <taxon>Pseudomonadota</taxon>
        <taxon>Gammaproteobacteria</taxon>
        <taxon>Alteromonadales</taxon>
        <taxon>Alteromonadaceae</taxon>
        <taxon>Alteromonas/Salinimonas group</taxon>
        <taxon>Salinimonas</taxon>
    </lineage>
</organism>
<keyword evidence="2" id="KW-0808">Transferase</keyword>
<proteinExistence type="inferred from homology"/>
<dbReference type="SUPFAM" id="SSF51161">
    <property type="entry name" value="Trimeric LpxA-like enzymes"/>
    <property type="match status" value="1"/>
</dbReference>
<evidence type="ECO:0000256" key="2">
    <source>
        <dbReference type="ARBA" id="ARBA00022679"/>
    </source>
</evidence>
<dbReference type="GO" id="GO:0008374">
    <property type="term" value="F:O-acyltransferase activity"/>
    <property type="evidence" value="ECO:0007669"/>
    <property type="project" value="TreeGrafter"/>
</dbReference>
<dbReference type="InterPro" id="IPR011004">
    <property type="entry name" value="Trimer_LpxA-like_sf"/>
</dbReference>
<evidence type="ECO:0000259" key="3">
    <source>
        <dbReference type="Pfam" id="PF12464"/>
    </source>
</evidence>
<reference evidence="4 5" key="1">
    <citation type="submission" date="2019-04" db="EMBL/GenBank/DDBJ databases">
        <title>Salinimonas iocasae sp. nov., a halophilic bacterium isolated from the outer tube casing of tubeworms in Okinawa Trough.</title>
        <authorList>
            <person name="Zhang H."/>
            <person name="Wang H."/>
            <person name="Li C."/>
        </authorList>
    </citation>
    <scope>NUCLEOTIDE SEQUENCE [LARGE SCALE GENOMIC DNA]</scope>
    <source>
        <strain evidence="4 5">KX18D6</strain>
    </source>
</reference>
<dbReference type="EMBL" id="CP039852">
    <property type="protein sequence ID" value="QCZ95221.1"/>
    <property type="molecule type" value="Genomic_DNA"/>
</dbReference>
<dbReference type="KEGG" id="salk:FBQ74_11675"/>
<dbReference type="Gene3D" id="2.160.10.10">
    <property type="entry name" value="Hexapeptide repeat proteins"/>
    <property type="match status" value="1"/>
</dbReference>
<dbReference type="AlphaFoldDB" id="A0A5B7YHX5"/>
<evidence type="ECO:0000256" key="1">
    <source>
        <dbReference type="ARBA" id="ARBA00007274"/>
    </source>
</evidence>
<dbReference type="InterPro" id="IPR051159">
    <property type="entry name" value="Hexapeptide_acetyltransf"/>
</dbReference>
<dbReference type="Pfam" id="PF12464">
    <property type="entry name" value="Mac"/>
    <property type="match status" value="1"/>
</dbReference>
<comment type="similarity">
    <text evidence="1">Belongs to the transferase hexapeptide repeat family.</text>
</comment>
<dbReference type="InterPro" id="IPR024688">
    <property type="entry name" value="Mac_dom"/>
</dbReference>
<dbReference type="Proteomes" id="UP000304912">
    <property type="component" value="Chromosome"/>
</dbReference>
<feature type="domain" description="Maltose/galactoside acetyltransferase" evidence="3">
    <location>
        <begin position="16"/>
        <end position="61"/>
    </location>
</feature>
<dbReference type="PANTHER" id="PTHR23416">
    <property type="entry name" value="SIALIC ACID SYNTHASE-RELATED"/>
    <property type="match status" value="1"/>
</dbReference>
<evidence type="ECO:0000313" key="5">
    <source>
        <dbReference type="Proteomes" id="UP000304912"/>
    </source>
</evidence>
<dbReference type="PANTHER" id="PTHR23416:SF23">
    <property type="entry name" value="ACETYLTRANSFERASE C18B11.09C-RELATED"/>
    <property type="match status" value="1"/>
</dbReference>
<protein>
    <recommendedName>
        <fullName evidence="3">Maltose/galactoside acetyltransferase domain-containing protein</fullName>
    </recommendedName>
</protein>
<accession>A0A5B7YHX5</accession>
<name>A0A5B7YHX5_9ALTE</name>
<dbReference type="OrthoDB" id="9815592at2"/>